<dbReference type="Proteomes" id="UP000003505">
    <property type="component" value="Unassembled WGS sequence"/>
</dbReference>
<dbReference type="EMBL" id="ACKP02000001">
    <property type="protein sequence ID" value="EEX78561.1"/>
    <property type="molecule type" value="Genomic_DNA"/>
</dbReference>
<gene>
    <name evidence="1" type="ORF">SELSPUOL_00003</name>
</gene>
<organism evidence="1 2">
    <name type="scientific">Selenomonas sputigena (strain ATCC 35185 / DSM 20758 / CCUG 44933 / VPI D19B-28)</name>
    <dbReference type="NCBI Taxonomy" id="546271"/>
    <lineage>
        <taxon>Bacteria</taxon>
        <taxon>Bacillati</taxon>
        <taxon>Bacillota</taxon>
        <taxon>Negativicutes</taxon>
        <taxon>Selenomonadales</taxon>
        <taxon>Selenomonadaceae</taxon>
        <taxon>Selenomonas</taxon>
    </lineage>
</organism>
<accession>C9LRF1</accession>
<comment type="caution">
    <text evidence="1">The sequence shown here is derived from an EMBL/GenBank/DDBJ whole genome shotgun (WGS) entry which is preliminary data.</text>
</comment>
<proteinExistence type="predicted"/>
<evidence type="ECO:0000313" key="2">
    <source>
        <dbReference type="Proteomes" id="UP000003505"/>
    </source>
</evidence>
<sequence length="185" mass="20459">MRIGTELKTIRIVAEEQEGVITLMPADVNVYDVFLEDVHTNKGGSAATSTGISPAGRPDNASSDAITIREMLAGVKDADGKTYYQQHQESRGQIQGPFSVLQEGSRFVSFFEAADESTFLHETAHIFYDDLARLAPFDEETAEDLAKVDAWASWYEGAAKEYEDTPWAMEFAARERAIEDAGRGR</sequence>
<evidence type="ECO:0000313" key="1">
    <source>
        <dbReference type="EMBL" id="EEX78561.1"/>
    </source>
</evidence>
<reference evidence="1 2" key="1">
    <citation type="submission" date="2009-09" db="EMBL/GenBank/DDBJ databases">
        <authorList>
            <person name="Weinstock G."/>
            <person name="Sodergren E."/>
            <person name="Clifton S."/>
            <person name="Fulton L."/>
            <person name="Fulton B."/>
            <person name="Courtney L."/>
            <person name="Fronick C."/>
            <person name="Harrison M."/>
            <person name="Strong C."/>
            <person name="Farmer C."/>
            <person name="Delahaunty K."/>
            <person name="Markovic C."/>
            <person name="Hall O."/>
            <person name="Minx P."/>
            <person name="Tomlinson C."/>
            <person name="Mitreva M."/>
            <person name="Nelson J."/>
            <person name="Hou S."/>
            <person name="Wollam A."/>
            <person name="Pepin K.H."/>
            <person name="Johnson M."/>
            <person name="Bhonagiri V."/>
            <person name="Nash W.E."/>
            <person name="Warren W."/>
            <person name="Chinwalla A."/>
            <person name="Mardis E.R."/>
            <person name="Wilson R.K."/>
        </authorList>
    </citation>
    <scope>NUCLEOTIDE SEQUENCE [LARGE SCALE GENOMIC DNA]</scope>
    <source>
        <strain evidence="2">ATCC 35185 / DSM 20758 / VPI D19B-28</strain>
    </source>
</reference>
<protein>
    <submittedName>
        <fullName evidence="1">Uncharacterized protein</fullName>
    </submittedName>
</protein>
<name>C9LRF1_SELS3</name>
<dbReference type="AlphaFoldDB" id="C9LRF1"/>